<accession>A0A1M7QXA3</accession>
<keyword evidence="4" id="KW-1185">Reference proteome</keyword>
<reference evidence="4" key="1">
    <citation type="submission" date="2016-11" db="EMBL/GenBank/DDBJ databases">
        <authorList>
            <person name="Varghese N."/>
            <person name="Submissions S."/>
        </authorList>
    </citation>
    <scope>NUCLEOTIDE SEQUENCE [LARGE SCALE GENOMIC DNA]</scope>
    <source>
        <strain evidence="4">Sac-22</strain>
    </source>
</reference>
<organism evidence="3 4">
    <name type="scientific">Duganella sacchari</name>
    <dbReference type="NCBI Taxonomy" id="551987"/>
    <lineage>
        <taxon>Bacteria</taxon>
        <taxon>Pseudomonadati</taxon>
        <taxon>Pseudomonadota</taxon>
        <taxon>Betaproteobacteria</taxon>
        <taxon>Burkholderiales</taxon>
        <taxon>Oxalobacteraceae</taxon>
        <taxon>Telluria group</taxon>
        <taxon>Duganella</taxon>
    </lineage>
</organism>
<dbReference type="InterPro" id="IPR046524">
    <property type="entry name" value="DUF6701"/>
</dbReference>
<evidence type="ECO:0000256" key="1">
    <source>
        <dbReference type="SAM" id="SignalP"/>
    </source>
</evidence>
<dbReference type="EMBL" id="FRCX01000008">
    <property type="protein sequence ID" value="SHN36609.1"/>
    <property type="molecule type" value="Genomic_DNA"/>
</dbReference>
<evidence type="ECO:0000259" key="2">
    <source>
        <dbReference type="Pfam" id="PF20419"/>
    </source>
</evidence>
<keyword evidence="1" id="KW-0732">Signal</keyword>
<protein>
    <submittedName>
        <fullName evidence="3">MSHA biogenesis protein MshQ</fullName>
    </submittedName>
</protein>
<sequence length="1052" mass="106289">MWLNVLTMLRRGCGIAAAIATSLLLAGAAQASTFNFNGSNVVPTCPLTGTTYNCAALPNANDTDVIIIAGGYTVQVSSAVSFSYNQSLQMSGTATLQTTGSGNLNIADMNPSNLAVSGGTFTAGGNFKIGNQAQTIIANVNAATMTIGSGSATKITGTLTASGQIDLGSHATIVGPISASAVTSNSPVSLTGDVTATSSFQLASGSTLKGNLTAATATLDPSSITVTGNITANNSLTIGSGNTVNGTVKGGQLTMASANVTINGGVTMTGDIDIGSGGTINGDVVARNVNTHSSNAFIKGNAAVNSIYIDWNSGVTKTITCTGPGAAQCSCVTKADPNYQPTCGAAPAGAPHHFQINHSGSALTCQPQTVTVTACANAACTAPNYTSNVNVTLQPGGKTFTVSGGVNSAATVQSATAGTFTLSAAASGVTNATTCVNSGSGAACDMVFSGTGLVVSGSNHVSMASGAQVTIQALTASPSNPQSCVPLVANQATNITMSCSYSDPVASKAAAVPVRIGNTSLSCSNNSTASIPFTFDANGLATNTLQYAEVGRVTLTASYATSALSATGNGDFIAAPARLLLTAVNAANTVTIGPQPLAAPLTGIFARASEPFSLTVTAVNSLDNPTTNFGKENTPSLVVINPVINQTSANPASTKSYTQGVLKATFPAFSQGRSTASASFNDVGYLQLVPSLGSAANNSTNNYYLSTPLASFQTTGQQYVSRFIPDHFDTALLTTTEINTLVQNPQIGLTMSCIYNNQSLPAGVNPCSGGATSFINSKQFFFMKVTAYNGDSPPTPTLNYTGALASPVTISAWSSNGGTVAADGAVGWSAGNSATRFNFSNGVGNLASPGPGSPNLPSFTFTYAYPAKDVPPATIYLRAADTDNASSQRTTPANSVEAPLSVVSGRLLVSNAYGSPTAPLPVSATAQYFMPGGYVFNPQVTTSGNGNISNAITFTNCQNGLDTSSNNSHTCPSTLTLADNNAALLLNGGRATFRLAAPSPTLTRNGSVDVRLNTVVNGNTVELIPYLPSSTGRETFGIYRSGPVVYTREVYN</sequence>
<feature type="domain" description="DUF6701" evidence="2">
    <location>
        <begin position="431"/>
        <end position="1050"/>
    </location>
</feature>
<dbReference type="STRING" id="551987.SAMN05192549_108202"/>
<feature type="chain" id="PRO_5013133702" evidence="1">
    <location>
        <begin position="32"/>
        <end position="1052"/>
    </location>
</feature>
<name>A0A1M7QXA3_9BURK</name>
<dbReference type="AlphaFoldDB" id="A0A1M7QXA3"/>
<proteinExistence type="predicted"/>
<evidence type="ECO:0000313" key="3">
    <source>
        <dbReference type="EMBL" id="SHN36609.1"/>
    </source>
</evidence>
<gene>
    <name evidence="3" type="ORF">SAMN05192549_108202</name>
</gene>
<evidence type="ECO:0000313" key="4">
    <source>
        <dbReference type="Proteomes" id="UP000184339"/>
    </source>
</evidence>
<feature type="signal peptide" evidence="1">
    <location>
        <begin position="1"/>
        <end position="31"/>
    </location>
</feature>
<dbReference type="Proteomes" id="UP000184339">
    <property type="component" value="Unassembled WGS sequence"/>
</dbReference>
<dbReference type="Pfam" id="PF20419">
    <property type="entry name" value="DUF6701"/>
    <property type="match status" value="1"/>
</dbReference>